<name>A0A351R9C2_9PROT</name>
<accession>A0A351R9C2</accession>
<dbReference type="Proteomes" id="UP000264313">
    <property type="component" value="Unassembled WGS sequence"/>
</dbReference>
<dbReference type="PANTHER" id="PTHR22726">
    <property type="entry name" value="METALLOENDOPEPTIDASE OMA1"/>
    <property type="match status" value="1"/>
</dbReference>
<comment type="caution">
    <text evidence="1">The sequence shown here is derived from an EMBL/GenBank/DDBJ whole genome shotgun (WGS) entry which is preliminary data.</text>
</comment>
<proteinExistence type="predicted"/>
<protein>
    <submittedName>
        <fullName evidence="1">Peptidase M48</fullName>
    </submittedName>
</protein>
<sequence>MIRYNLRSIMKHSTTNVIIVIMKLNLSPIILLVASIVPTSLVSTPVVTASLAVASLAYTHQVLANELPDLGDVSATVLSPLQEQEIAEQIMRQVAVSDDVLSDIEVSDYLQSLGARLVANGPDKRQKFNFFVVQDPSINAFAMPGGVVGVHT</sequence>
<reference evidence="1 2" key="1">
    <citation type="journal article" date="2018" name="Nat. Biotechnol.">
        <title>A standardized bacterial taxonomy based on genome phylogeny substantially revises the tree of life.</title>
        <authorList>
            <person name="Parks D.H."/>
            <person name="Chuvochina M."/>
            <person name="Waite D.W."/>
            <person name="Rinke C."/>
            <person name="Skarshewski A."/>
            <person name="Chaumeil P.A."/>
            <person name="Hugenholtz P."/>
        </authorList>
    </citation>
    <scope>NUCLEOTIDE SEQUENCE [LARGE SCALE GENOMIC DNA]</scope>
    <source>
        <strain evidence="1">UBA9958</strain>
    </source>
</reference>
<evidence type="ECO:0000313" key="2">
    <source>
        <dbReference type="Proteomes" id="UP000264313"/>
    </source>
</evidence>
<gene>
    <name evidence="1" type="ORF">DCW48_03010</name>
</gene>
<feature type="non-terminal residue" evidence="1">
    <location>
        <position position="152"/>
    </location>
</feature>
<dbReference type="GO" id="GO:0016020">
    <property type="term" value="C:membrane"/>
    <property type="evidence" value="ECO:0007669"/>
    <property type="project" value="TreeGrafter"/>
</dbReference>
<dbReference type="PANTHER" id="PTHR22726:SF1">
    <property type="entry name" value="METALLOENDOPEPTIDASE OMA1, MITOCHONDRIAL"/>
    <property type="match status" value="1"/>
</dbReference>
<dbReference type="GO" id="GO:0051603">
    <property type="term" value="P:proteolysis involved in protein catabolic process"/>
    <property type="evidence" value="ECO:0007669"/>
    <property type="project" value="TreeGrafter"/>
</dbReference>
<dbReference type="InterPro" id="IPR051156">
    <property type="entry name" value="Mito/Outer_Membr_Metalloprot"/>
</dbReference>
<organism evidence="1 2">
    <name type="scientific">Methylotenera mobilis</name>
    <dbReference type="NCBI Taxonomy" id="359408"/>
    <lineage>
        <taxon>Bacteria</taxon>
        <taxon>Pseudomonadati</taxon>
        <taxon>Pseudomonadota</taxon>
        <taxon>Betaproteobacteria</taxon>
        <taxon>Nitrosomonadales</taxon>
        <taxon>Methylophilaceae</taxon>
        <taxon>Methylotenera</taxon>
    </lineage>
</organism>
<dbReference type="EMBL" id="DNAA01000070">
    <property type="protein sequence ID" value="HBA08643.1"/>
    <property type="molecule type" value="Genomic_DNA"/>
</dbReference>
<evidence type="ECO:0000313" key="1">
    <source>
        <dbReference type="EMBL" id="HBA08643.1"/>
    </source>
</evidence>
<dbReference type="AlphaFoldDB" id="A0A351R9C2"/>
<dbReference type="GO" id="GO:0004222">
    <property type="term" value="F:metalloendopeptidase activity"/>
    <property type="evidence" value="ECO:0007669"/>
    <property type="project" value="TreeGrafter"/>
</dbReference>